<dbReference type="AlphaFoldDB" id="A0A4R7VI09"/>
<sequence>MSPDDLLDDIAAELAATGVIAGAMFGKRALKANGKAFTCLKGDDLAFRLGDGTAEHGAALDLPGAALFDPSGGGRPFKDWVAVPFDQAAEWPRLAKVALTRVQP</sequence>
<evidence type="ECO:0000313" key="1">
    <source>
        <dbReference type="EMBL" id="TDV49003.1"/>
    </source>
</evidence>
<dbReference type="Proteomes" id="UP000294927">
    <property type="component" value="Unassembled WGS sequence"/>
</dbReference>
<gene>
    <name evidence="1" type="ORF">CLV71_108364</name>
</gene>
<proteinExistence type="predicted"/>
<protein>
    <recommendedName>
        <fullName evidence="3">TfoX-like protein</fullName>
    </recommendedName>
</protein>
<reference evidence="1 2" key="1">
    <citation type="submission" date="2019-03" db="EMBL/GenBank/DDBJ databases">
        <title>Genomic Encyclopedia of Archaeal and Bacterial Type Strains, Phase II (KMG-II): from individual species to whole genera.</title>
        <authorList>
            <person name="Goeker M."/>
        </authorList>
    </citation>
    <scope>NUCLEOTIDE SEQUENCE [LARGE SCALE GENOMIC DNA]</scope>
    <source>
        <strain evidence="1 2">DSM 45499</strain>
    </source>
</reference>
<dbReference type="RefSeq" id="WP_133905008.1">
    <property type="nucleotide sequence ID" value="NZ_SOCP01000008.1"/>
</dbReference>
<dbReference type="OrthoDB" id="4558596at2"/>
<name>A0A4R7VI09_9PSEU</name>
<accession>A0A4R7VI09</accession>
<evidence type="ECO:0008006" key="3">
    <source>
        <dbReference type="Google" id="ProtNLM"/>
    </source>
</evidence>
<evidence type="ECO:0000313" key="2">
    <source>
        <dbReference type="Proteomes" id="UP000294927"/>
    </source>
</evidence>
<organism evidence="1 2">
    <name type="scientific">Actinophytocola oryzae</name>
    <dbReference type="NCBI Taxonomy" id="502181"/>
    <lineage>
        <taxon>Bacteria</taxon>
        <taxon>Bacillati</taxon>
        <taxon>Actinomycetota</taxon>
        <taxon>Actinomycetes</taxon>
        <taxon>Pseudonocardiales</taxon>
        <taxon>Pseudonocardiaceae</taxon>
    </lineage>
</organism>
<dbReference type="EMBL" id="SOCP01000008">
    <property type="protein sequence ID" value="TDV49003.1"/>
    <property type="molecule type" value="Genomic_DNA"/>
</dbReference>
<keyword evidence="2" id="KW-1185">Reference proteome</keyword>
<comment type="caution">
    <text evidence="1">The sequence shown here is derived from an EMBL/GenBank/DDBJ whole genome shotgun (WGS) entry which is preliminary data.</text>
</comment>